<dbReference type="RefSeq" id="WP_407349084.1">
    <property type="nucleotide sequence ID" value="NZ_CP136864.1"/>
</dbReference>
<name>A0ABZ0I6S5_9GAMM</name>
<reference evidence="3 4" key="1">
    <citation type="submission" date="2023-10" db="EMBL/GenBank/DDBJ databases">
        <title>Two novel species belonging to the OM43/NOR5 clade.</title>
        <authorList>
            <person name="Park M."/>
        </authorList>
    </citation>
    <scope>NUCLEOTIDE SEQUENCE [LARGE SCALE GENOMIC DNA]</scope>
    <source>
        <strain evidence="3 4">IMCC43200</strain>
    </source>
</reference>
<dbReference type="PANTHER" id="PTHR48081">
    <property type="entry name" value="AB HYDROLASE SUPERFAMILY PROTEIN C4A8.06C"/>
    <property type="match status" value="1"/>
</dbReference>
<evidence type="ECO:0000313" key="4">
    <source>
        <dbReference type="Proteomes" id="UP001626537"/>
    </source>
</evidence>
<keyword evidence="4" id="KW-1185">Reference proteome</keyword>
<dbReference type="Gene3D" id="3.40.50.1820">
    <property type="entry name" value="alpha/beta hydrolase"/>
    <property type="match status" value="1"/>
</dbReference>
<evidence type="ECO:0000256" key="1">
    <source>
        <dbReference type="ARBA" id="ARBA00022801"/>
    </source>
</evidence>
<dbReference type="InterPro" id="IPR049492">
    <property type="entry name" value="BD-FAE-like_dom"/>
</dbReference>
<feature type="domain" description="BD-FAE-like" evidence="2">
    <location>
        <begin position="83"/>
        <end position="267"/>
    </location>
</feature>
<dbReference type="GO" id="GO:0016787">
    <property type="term" value="F:hydrolase activity"/>
    <property type="evidence" value="ECO:0007669"/>
    <property type="project" value="UniProtKB-KW"/>
</dbReference>
<gene>
    <name evidence="3" type="ORF">R0135_04615</name>
</gene>
<keyword evidence="1 3" id="KW-0378">Hydrolase</keyword>
<dbReference type="Proteomes" id="UP001626537">
    <property type="component" value="Chromosome"/>
</dbReference>
<accession>A0ABZ0I6S5</accession>
<evidence type="ECO:0000259" key="2">
    <source>
        <dbReference type="Pfam" id="PF20434"/>
    </source>
</evidence>
<dbReference type="InterPro" id="IPR029058">
    <property type="entry name" value="AB_hydrolase_fold"/>
</dbReference>
<sequence>MNGRLGFVAVIPVFKGFLRTRLIKAAALGSGFLLAFVYGASALADVTMPVSFSSVLELKARKPDLVTRYGSAPSQTAALWMPPLRAEGPVPVVFLVHGGCWLSDYSAEHIYPLAAKLASDGYAVWVPEYRRVGEPGGGWPGSAADMTLALDALAELDNPRIALSRTVVMGHSAGGQLGLWLAARDPALAKPPLRIAAAIGLAAITDLEAYAKGGNSCQAVTHSFMGGTAKENPRAYEQASPSLLGTQVPVRLLRGTADAIVGPEQITAMPRASSMEVPRVGHFDWVHPQTQAYDHVLDAVFDVLSVSIQPVPPNPPRAELP</sequence>
<proteinExistence type="predicted"/>
<evidence type="ECO:0000313" key="3">
    <source>
        <dbReference type="EMBL" id="WOJ94448.1"/>
    </source>
</evidence>
<protein>
    <submittedName>
        <fullName evidence="3">Alpha/beta fold hydrolase</fullName>
    </submittedName>
</protein>
<organism evidence="3 4">
    <name type="scientific">Congregibacter variabilis</name>
    <dbReference type="NCBI Taxonomy" id="3081200"/>
    <lineage>
        <taxon>Bacteria</taxon>
        <taxon>Pseudomonadati</taxon>
        <taxon>Pseudomonadota</taxon>
        <taxon>Gammaproteobacteria</taxon>
        <taxon>Cellvibrionales</taxon>
        <taxon>Halieaceae</taxon>
        <taxon>Congregibacter</taxon>
    </lineage>
</organism>
<dbReference type="Pfam" id="PF20434">
    <property type="entry name" value="BD-FAE"/>
    <property type="match status" value="1"/>
</dbReference>
<dbReference type="PANTHER" id="PTHR48081:SF33">
    <property type="entry name" value="KYNURENINE FORMAMIDASE"/>
    <property type="match status" value="1"/>
</dbReference>
<dbReference type="EMBL" id="CP136864">
    <property type="protein sequence ID" value="WOJ94448.1"/>
    <property type="molecule type" value="Genomic_DNA"/>
</dbReference>
<dbReference type="InterPro" id="IPR050300">
    <property type="entry name" value="GDXG_lipolytic_enzyme"/>
</dbReference>
<dbReference type="SUPFAM" id="SSF53474">
    <property type="entry name" value="alpha/beta-Hydrolases"/>
    <property type="match status" value="1"/>
</dbReference>